<dbReference type="InterPro" id="IPR017601">
    <property type="entry name" value="DGQHR-contain_dom"/>
</dbReference>
<evidence type="ECO:0000313" key="2">
    <source>
        <dbReference type="Proteomes" id="UP001168694"/>
    </source>
</evidence>
<evidence type="ECO:0000313" key="1">
    <source>
        <dbReference type="EMBL" id="MDN4074925.1"/>
    </source>
</evidence>
<dbReference type="Proteomes" id="UP001168694">
    <property type="component" value="Unassembled WGS sequence"/>
</dbReference>
<keyword evidence="2" id="KW-1185">Reference proteome</keyword>
<sequence length="383" mass="44509">MNIKLHTIKVKQPIGQLYITKISGKLLYQMAKADIMKIAKEEDRKENEKLKDKQLYEGIQRKLNENKVKSIEGYLTAYDATFPTSIILNINKDKLVSLSENEMIITESESTFSIIDGQHRLQGFRNYKNNQEFEVIVSIYINLNREQQSRIFTTINSEHTKVDPSISFYLEKNDTSYTPRKIAAQIAATFNIDTKSPWKGKIKLLGTKDDYSNDGIISLSAFAKPILDNIYPDEDFYKIRNELKEINSENVVDVLQLFNYDKGKYIFWELYASQYDKVIYKILFNYFMSLKKVFNKDWGNPKGLLTKTTGYNAIMALLKVLYKIGYYKGDFSEEFFYSYIIKLKSLDGKINSTNYGASGLKASNELYYEFLKLLNLELANKNK</sequence>
<accession>A0ABT8EAH9</accession>
<dbReference type="InterPro" id="IPR017642">
    <property type="entry name" value="DNA_S_mod_DndB"/>
</dbReference>
<proteinExistence type="predicted"/>
<dbReference type="NCBIfam" id="TIGR03187">
    <property type="entry name" value="DGQHR"/>
    <property type="match status" value="1"/>
</dbReference>
<dbReference type="RefSeq" id="WP_290401051.1">
    <property type="nucleotide sequence ID" value="NZ_JAUHLN010000004.1"/>
</dbReference>
<reference evidence="1" key="1">
    <citation type="submission" date="2023-06" db="EMBL/GenBank/DDBJ databases">
        <title>Draft Genome Sequences of Representative Paenibacillus Polymyxa, Bacillus cereus, Fictibacillus sp., and Brevibacillus agri Strains Isolated from Amazonian Dark Earth.</title>
        <authorList>
            <person name="Pellegrinetti T.A."/>
            <person name="Cunha I.C.M."/>
            <person name="Chaves M.G."/>
            <person name="Freitas A.S."/>
            <person name="Silva A.V.R."/>
            <person name="Tsai S.M."/>
            <person name="Mendes L.W."/>
        </authorList>
    </citation>
    <scope>NUCLEOTIDE SEQUENCE</scope>
    <source>
        <strain evidence="1">CENA-BCM004</strain>
    </source>
</reference>
<protein>
    <submittedName>
        <fullName evidence="1">DGQHR domain-containing protein</fullName>
    </submittedName>
</protein>
<dbReference type="Pfam" id="PF14072">
    <property type="entry name" value="DndB"/>
    <property type="match status" value="1"/>
</dbReference>
<dbReference type="CDD" id="cd16413">
    <property type="entry name" value="DGQHR_domain"/>
    <property type="match status" value="1"/>
</dbReference>
<organism evidence="1 2">
    <name type="scientific">Fictibacillus terranigra</name>
    <dbReference type="NCBI Taxonomy" id="3058424"/>
    <lineage>
        <taxon>Bacteria</taxon>
        <taxon>Bacillati</taxon>
        <taxon>Bacillota</taxon>
        <taxon>Bacilli</taxon>
        <taxon>Bacillales</taxon>
        <taxon>Fictibacillaceae</taxon>
        <taxon>Fictibacillus</taxon>
    </lineage>
</organism>
<comment type="caution">
    <text evidence="1">The sequence shown here is derived from an EMBL/GenBank/DDBJ whole genome shotgun (WGS) entry which is preliminary data.</text>
</comment>
<gene>
    <name evidence="1" type="ORF">QYF49_18280</name>
</gene>
<name>A0ABT8EAH9_9BACL</name>
<dbReference type="EMBL" id="JAUHLN010000004">
    <property type="protein sequence ID" value="MDN4074925.1"/>
    <property type="molecule type" value="Genomic_DNA"/>
</dbReference>